<dbReference type="HOGENOM" id="CLU_160109_0_0_1"/>
<organism evidence="1 2">
    <name type="scientific">Strigamia maritima</name>
    <name type="common">European centipede</name>
    <name type="synonym">Geophilus maritimus</name>
    <dbReference type="NCBI Taxonomy" id="126957"/>
    <lineage>
        <taxon>Eukaryota</taxon>
        <taxon>Metazoa</taxon>
        <taxon>Ecdysozoa</taxon>
        <taxon>Arthropoda</taxon>
        <taxon>Myriapoda</taxon>
        <taxon>Chilopoda</taxon>
        <taxon>Pleurostigmophora</taxon>
        <taxon>Geophilomorpha</taxon>
        <taxon>Linotaeniidae</taxon>
        <taxon>Strigamia</taxon>
    </lineage>
</organism>
<reference evidence="2" key="1">
    <citation type="submission" date="2011-05" db="EMBL/GenBank/DDBJ databases">
        <authorList>
            <person name="Richards S.R."/>
            <person name="Qu J."/>
            <person name="Jiang H."/>
            <person name="Jhangiani S.N."/>
            <person name="Agravi P."/>
            <person name="Goodspeed R."/>
            <person name="Gross S."/>
            <person name="Mandapat C."/>
            <person name="Jackson L."/>
            <person name="Mathew T."/>
            <person name="Pu L."/>
            <person name="Thornton R."/>
            <person name="Saada N."/>
            <person name="Wilczek-Boney K.B."/>
            <person name="Lee S."/>
            <person name="Kovar C."/>
            <person name="Wu Y."/>
            <person name="Scherer S.E."/>
            <person name="Worley K.C."/>
            <person name="Muzny D.M."/>
            <person name="Gibbs R."/>
        </authorList>
    </citation>
    <scope>NUCLEOTIDE SEQUENCE</scope>
    <source>
        <strain evidence="2">Brora</strain>
    </source>
</reference>
<dbReference type="Proteomes" id="UP000014500">
    <property type="component" value="Unassembled WGS sequence"/>
</dbReference>
<evidence type="ECO:0000313" key="2">
    <source>
        <dbReference type="Proteomes" id="UP000014500"/>
    </source>
</evidence>
<dbReference type="eggNOG" id="ENOG502S6ZE">
    <property type="taxonomic scope" value="Eukaryota"/>
</dbReference>
<protein>
    <submittedName>
        <fullName evidence="1">Uncharacterized protein</fullName>
    </submittedName>
</protein>
<dbReference type="EnsemblMetazoa" id="SMAR000007-RA">
    <property type="protein sequence ID" value="SMAR000007-PA"/>
    <property type="gene ID" value="SMAR000007"/>
</dbReference>
<dbReference type="EMBL" id="JH429551">
    <property type="status" value="NOT_ANNOTATED_CDS"/>
    <property type="molecule type" value="Genomic_DNA"/>
</dbReference>
<sequence>LIRLYNFLLEYLALTGTVKNFFRQQHRLDVGQHTALRDGYAGKQLVQLLVVADSQLQMTRDDPRLLIVSCSITRQLKDFSTQVFHHGSQVHRGTGTNTFGIVALAQQTMDAADGKLETGAARSGLALRFRFSSFASA</sequence>
<reference evidence="1" key="2">
    <citation type="submission" date="2015-02" db="UniProtKB">
        <authorList>
            <consortium name="EnsemblMetazoa"/>
        </authorList>
    </citation>
    <scope>IDENTIFICATION</scope>
</reference>
<name>T1IGR0_STRMM</name>
<proteinExistence type="predicted"/>
<accession>T1IGR0</accession>
<dbReference type="AlphaFoldDB" id="T1IGR0"/>
<evidence type="ECO:0000313" key="1">
    <source>
        <dbReference type="EnsemblMetazoa" id="SMAR000007-PA"/>
    </source>
</evidence>
<dbReference type="STRING" id="126957.T1IGR0"/>
<dbReference type="OMA" id="SAVCIPR"/>
<keyword evidence="2" id="KW-1185">Reference proteome</keyword>